<evidence type="ECO:0000256" key="11">
    <source>
        <dbReference type="RuleBase" id="RU003494"/>
    </source>
</evidence>
<evidence type="ECO:0000256" key="3">
    <source>
        <dbReference type="ARBA" id="ARBA00013060"/>
    </source>
</evidence>
<feature type="domain" description="GST N-terminal" evidence="12">
    <location>
        <begin position="2"/>
        <end position="81"/>
    </location>
</feature>
<dbReference type="EC" id="2.5.1.18" evidence="2"/>
<feature type="domain" description="GST C-terminal" evidence="13">
    <location>
        <begin position="86"/>
        <end position="226"/>
    </location>
</feature>
<evidence type="ECO:0000256" key="9">
    <source>
        <dbReference type="ARBA" id="ARBA00048353"/>
    </source>
</evidence>
<dbReference type="Gene3D" id="3.40.30.10">
    <property type="entry name" value="Glutaredoxin"/>
    <property type="match status" value="1"/>
</dbReference>
<protein>
    <recommendedName>
        <fullName evidence="6">Glutathione-dependent dehydroascorbate reductase</fullName>
        <ecNumber evidence="3">1.20.4.2</ecNumber>
        <ecNumber evidence="1">1.8.5.1</ecNumber>
        <ecNumber evidence="2">2.5.1.18</ecNumber>
    </recommendedName>
    <alternativeName>
        <fullName evidence="7">Monomethylarsonic acid reductase</fullName>
    </alternativeName>
</protein>
<keyword evidence="4" id="KW-0808">Transferase</keyword>
<dbReference type="PANTHER" id="PTHR11260">
    <property type="entry name" value="GLUTATHIONE S-TRANSFERASE, GST, SUPERFAMILY, GST DOMAIN CONTAINING"/>
    <property type="match status" value="1"/>
</dbReference>
<dbReference type="InterPro" id="IPR010987">
    <property type="entry name" value="Glutathione-S-Trfase_C-like"/>
</dbReference>
<accession>A0ABU6S8S5</accession>
<dbReference type="InterPro" id="IPR045074">
    <property type="entry name" value="GST_C_Tau"/>
</dbReference>
<dbReference type="CDD" id="cd03058">
    <property type="entry name" value="GST_N_Tau"/>
    <property type="match status" value="1"/>
</dbReference>
<dbReference type="InterPro" id="IPR005442">
    <property type="entry name" value="GST_omega"/>
</dbReference>
<evidence type="ECO:0000259" key="13">
    <source>
        <dbReference type="PROSITE" id="PS50405"/>
    </source>
</evidence>
<dbReference type="SFLD" id="SFLDG00358">
    <property type="entry name" value="Main_(cytGST)"/>
    <property type="match status" value="1"/>
</dbReference>
<dbReference type="Gene3D" id="1.20.1050.10">
    <property type="match status" value="1"/>
</dbReference>
<dbReference type="PRINTS" id="PR01625">
    <property type="entry name" value="GSTRNSFRASEO"/>
</dbReference>
<dbReference type="InterPro" id="IPR036282">
    <property type="entry name" value="Glutathione-S-Trfase_C_sf"/>
</dbReference>
<evidence type="ECO:0000256" key="4">
    <source>
        <dbReference type="ARBA" id="ARBA00022679"/>
    </source>
</evidence>
<evidence type="ECO:0000256" key="8">
    <source>
        <dbReference type="ARBA" id="ARBA00047960"/>
    </source>
</evidence>
<dbReference type="EMBL" id="JASCZI010060463">
    <property type="protein sequence ID" value="MED6132188.1"/>
    <property type="molecule type" value="Genomic_DNA"/>
</dbReference>
<evidence type="ECO:0000313" key="14">
    <source>
        <dbReference type="EMBL" id="MED6132188.1"/>
    </source>
</evidence>
<dbReference type="SFLD" id="SFLDS00019">
    <property type="entry name" value="Glutathione_Transferase_(cytos"/>
    <property type="match status" value="1"/>
</dbReference>
<dbReference type="InterPro" id="IPR040079">
    <property type="entry name" value="Glutathione_S-Trfase"/>
</dbReference>
<evidence type="ECO:0000256" key="2">
    <source>
        <dbReference type="ARBA" id="ARBA00012452"/>
    </source>
</evidence>
<dbReference type="Pfam" id="PF02798">
    <property type="entry name" value="GST_N"/>
    <property type="match status" value="1"/>
</dbReference>
<dbReference type="CDD" id="cd03185">
    <property type="entry name" value="GST_C_Tau"/>
    <property type="match status" value="1"/>
</dbReference>
<dbReference type="SUPFAM" id="SSF52833">
    <property type="entry name" value="Thioredoxin-like"/>
    <property type="match status" value="1"/>
</dbReference>
<dbReference type="SFLD" id="SFLDG01152">
    <property type="entry name" value="Main.3:_Omega-_and_Tau-like"/>
    <property type="match status" value="1"/>
</dbReference>
<dbReference type="PANTHER" id="PTHR11260:SF679">
    <property type="entry name" value="GLUTATHIONE TRANSFERASE"/>
    <property type="match status" value="1"/>
</dbReference>
<evidence type="ECO:0000313" key="15">
    <source>
        <dbReference type="Proteomes" id="UP001341840"/>
    </source>
</evidence>
<evidence type="ECO:0000256" key="1">
    <source>
        <dbReference type="ARBA" id="ARBA00012436"/>
    </source>
</evidence>
<evidence type="ECO:0000256" key="7">
    <source>
        <dbReference type="ARBA" id="ARBA00032681"/>
    </source>
</evidence>
<keyword evidence="15" id="KW-1185">Reference proteome</keyword>
<dbReference type="InterPro" id="IPR036249">
    <property type="entry name" value="Thioredoxin-like_sf"/>
</dbReference>
<dbReference type="Pfam" id="PF00043">
    <property type="entry name" value="GST_C"/>
    <property type="match status" value="1"/>
</dbReference>
<evidence type="ECO:0000259" key="12">
    <source>
        <dbReference type="PROSITE" id="PS50404"/>
    </source>
</evidence>
<proteinExistence type="inferred from homology"/>
<dbReference type="Proteomes" id="UP001341840">
    <property type="component" value="Unassembled WGS sequence"/>
</dbReference>
<dbReference type="InterPro" id="IPR004046">
    <property type="entry name" value="GST_C"/>
</dbReference>
<comment type="similarity">
    <text evidence="11">Belongs to the GST superfamily.</text>
</comment>
<dbReference type="SUPFAM" id="SSF47616">
    <property type="entry name" value="GST C-terminal domain-like"/>
    <property type="match status" value="1"/>
</dbReference>
<evidence type="ECO:0000256" key="6">
    <source>
        <dbReference type="ARBA" id="ARBA00032186"/>
    </source>
</evidence>
<reference evidence="14 15" key="1">
    <citation type="journal article" date="2023" name="Plants (Basel)">
        <title>Bridging the Gap: Combining Genomics and Transcriptomics Approaches to Understand Stylosanthes scabra, an Orphan Legume from the Brazilian Caatinga.</title>
        <authorList>
            <person name="Ferreira-Neto J.R.C."/>
            <person name="da Silva M.D."/>
            <person name="Binneck E."/>
            <person name="de Melo N.F."/>
            <person name="da Silva R.H."/>
            <person name="de Melo A.L.T.M."/>
            <person name="Pandolfi V."/>
            <person name="Bustamante F.O."/>
            <person name="Brasileiro-Vidal A.C."/>
            <person name="Benko-Iseppon A.M."/>
        </authorList>
    </citation>
    <scope>NUCLEOTIDE SEQUENCE [LARGE SCALE GENOMIC DNA]</scope>
    <source>
        <tissue evidence="14">Leaves</tissue>
    </source>
</reference>
<comment type="catalytic activity">
    <reaction evidence="10">
        <text>L-dehydroascorbate + 2 glutathione = glutathione disulfide + L-ascorbate</text>
        <dbReference type="Rhea" id="RHEA:24424"/>
        <dbReference type="ChEBI" id="CHEBI:38290"/>
        <dbReference type="ChEBI" id="CHEBI:57925"/>
        <dbReference type="ChEBI" id="CHEBI:58297"/>
        <dbReference type="ChEBI" id="CHEBI:58539"/>
        <dbReference type="EC" id="1.8.5.1"/>
    </reaction>
</comment>
<comment type="catalytic activity">
    <reaction evidence="9">
        <text>methylarsonate + 2 glutathione + H(+) = methylarsonous acid + glutathione disulfide + H2O</text>
        <dbReference type="Rhea" id="RHEA:15969"/>
        <dbReference type="ChEBI" id="CHEBI:15377"/>
        <dbReference type="ChEBI" id="CHEBI:15378"/>
        <dbReference type="ChEBI" id="CHEBI:17826"/>
        <dbReference type="ChEBI" id="CHEBI:33409"/>
        <dbReference type="ChEBI" id="CHEBI:57925"/>
        <dbReference type="ChEBI" id="CHEBI:58297"/>
        <dbReference type="EC" id="1.20.4.2"/>
    </reaction>
</comment>
<evidence type="ECO:0000256" key="10">
    <source>
        <dbReference type="ARBA" id="ARBA00049544"/>
    </source>
</evidence>
<sequence>MGDLKLHGFWYSPFTMRVVWTLKLKGLSYENIEEDRYNKSPQLLEYNPVHKKTPVLVHGGKPICESMVIVEYIDELWPQNPLLPHDPYQRAQAKFWVAYAEQMVPVMPALIFSTNAEEKEKAVEKMWEHFKVLEDHCLADKRKFFGGDKINIVDIAFGSLVTLFITVGDVKQVNILVAEKFPLLHVWFDNFKNAPIIKENFPDREKMLTTIKAIMEKAMMERRLPSS</sequence>
<gene>
    <name evidence="14" type="ORF">PIB30_016827</name>
</gene>
<dbReference type="PROSITE" id="PS50405">
    <property type="entry name" value="GST_CTER"/>
    <property type="match status" value="1"/>
</dbReference>
<dbReference type="EC" id="1.8.5.1" evidence="1"/>
<name>A0ABU6S8S5_9FABA</name>
<organism evidence="14 15">
    <name type="scientific">Stylosanthes scabra</name>
    <dbReference type="NCBI Taxonomy" id="79078"/>
    <lineage>
        <taxon>Eukaryota</taxon>
        <taxon>Viridiplantae</taxon>
        <taxon>Streptophyta</taxon>
        <taxon>Embryophyta</taxon>
        <taxon>Tracheophyta</taxon>
        <taxon>Spermatophyta</taxon>
        <taxon>Magnoliopsida</taxon>
        <taxon>eudicotyledons</taxon>
        <taxon>Gunneridae</taxon>
        <taxon>Pentapetalae</taxon>
        <taxon>rosids</taxon>
        <taxon>fabids</taxon>
        <taxon>Fabales</taxon>
        <taxon>Fabaceae</taxon>
        <taxon>Papilionoideae</taxon>
        <taxon>50 kb inversion clade</taxon>
        <taxon>dalbergioids sensu lato</taxon>
        <taxon>Dalbergieae</taxon>
        <taxon>Pterocarpus clade</taxon>
        <taxon>Stylosanthes</taxon>
    </lineage>
</organism>
<comment type="catalytic activity">
    <reaction evidence="8">
        <text>RX + glutathione = an S-substituted glutathione + a halide anion + H(+)</text>
        <dbReference type="Rhea" id="RHEA:16437"/>
        <dbReference type="ChEBI" id="CHEBI:15378"/>
        <dbReference type="ChEBI" id="CHEBI:16042"/>
        <dbReference type="ChEBI" id="CHEBI:17792"/>
        <dbReference type="ChEBI" id="CHEBI:57925"/>
        <dbReference type="ChEBI" id="CHEBI:90779"/>
        <dbReference type="EC" id="2.5.1.18"/>
    </reaction>
</comment>
<dbReference type="PROSITE" id="PS50404">
    <property type="entry name" value="GST_NTER"/>
    <property type="match status" value="1"/>
</dbReference>
<dbReference type="InterPro" id="IPR045073">
    <property type="entry name" value="Omega/Tau-like"/>
</dbReference>
<dbReference type="EC" id="1.20.4.2" evidence="3"/>
<evidence type="ECO:0000256" key="5">
    <source>
        <dbReference type="ARBA" id="ARBA00023002"/>
    </source>
</evidence>
<comment type="caution">
    <text evidence="14">The sequence shown here is derived from an EMBL/GenBank/DDBJ whole genome shotgun (WGS) entry which is preliminary data.</text>
</comment>
<dbReference type="InterPro" id="IPR004045">
    <property type="entry name" value="Glutathione_S-Trfase_N"/>
</dbReference>
<keyword evidence="5" id="KW-0560">Oxidoreductase</keyword>